<sequence length="357" mass="37091">MKKALLALAVAGAAVSAQADVKLSGHVQTSFGDIEEFGQTVDTATGAVSNTNEESFSVNNTATSQSRFRITSSKEAGGITYGTNIEVGLREGGGTNLRTRKNEVTMAGSFGKVSIGHGSESSDGAVESSFSSTWVTWDDLSNYEVGYADLSTTTNEFGIYEVIDGNRTNRIRYDSPKIAGVLTFSGDIQDDDDLVFAARAGNSNFAGALYHLARDADNADEFGGSIAIKSGIFVASYGFAERDAANTPGTAVAAGGAVSGADESEAEYSVFNIGIETATYGLTLDMQNIELDNNRADNVAGEVSTVGLNFTYKPTSGVTLFADIHRIEADTTSVNAQLAGVNGVSGNGATAGARITF</sequence>
<name>A0A1D2QR28_9GAMM</name>
<evidence type="ECO:0000256" key="1">
    <source>
        <dbReference type="SAM" id="SignalP"/>
    </source>
</evidence>
<proteinExistence type="predicted"/>
<dbReference type="Proteomes" id="UP000242502">
    <property type="component" value="Unassembled WGS sequence"/>
</dbReference>
<dbReference type="GO" id="GO:0016020">
    <property type="term" value="C:membrane"/>
    <property type="evidence" value="ECO:0007669"/>
    <property type="project" value="InterPro"/>
</dbReference>
<feature type="chain" id="PRO_5008906553" description="Porin domain-containing protein" evidence="1">
    <location>
        <begin position="20"/>
        <end position="357"/>
    </location>
</feature>
<dbReference type="InterPro" id="IPR023614">
    <property type="entry name" value="Porin_dom_sf"/>
</dbReference>
<dbReference type="AlphaFoldDB" id="A0A1D2QR28"/>
<organism evidence="3 4">
    <name type="scientific">Candidatus Endobugula sertula</name>
    <name type="common">Bugula neritina bacterial symbiont</name>
    <dbReference type="NCBI Taxonomy" id="62101"/>
    <lineage>
        <taxon>Bacteria</taxon>
        <taxon>Pseudomonadati</taxon>
        <taxon>Pseudomonadota</taxon>
        <taxon>Gammaproteobacteria</taxon>
        <taxon>Cellvibrionales</taxon>
        <taxon>Cellvibrionaceae</taxon>
        <taxon>Candidatus Endobugula</taxon>
    </lineage>
</organism>
<protein>
    <recommendedName>
        <fullName evidence="2">Porin domain-containing protein</fullName>
    </recommendedName>
</protein>
<evidence type="ECO:0000259" key="2">
    <source>
        <dbReference type="Pfam" id="PF13609"/>
    </source>
</evidence>
<dbReference type="EMBL" id="MDLC01000015">
    <property type="protein sequence ID" value="ODS24027.1"/>
    <property type="molecule type" value="Genomic_DNA"/>
</dbReference>
<feature type="signal peptide" evidence="1">
    <location>
        <begin position="1"/>
        <end position="19"/>
    </location>
</feature>
<dbReference type="SUPFAM" id="SSF56935">
    <property type="entry name" value="Porins"/>
    <property type="match status" value="1"/>
</dbReference>
<evidence type="ECO:0000313" key="4">
    <source>
        <dbReference type="Proteomes" id="UP000242502"/>
    </source>
</evidence>
<comment type="caution">
    <text evidence="3">The sequence shown here is derived from an EMBL/GenBank/DDBJ whole genome shotgun (WGS) entry which is preliminary data.</text>
</comment>
<accession>A0A1D2QR28</accession>
<dbReference type="GO" id="GO:0015288">
    <property type="term" value="F:porin activity"/>
    <property type="evidence" value="ECO:0007669"/>
    <property type="project" value="InterPro"/>
</dbReference>
<gene>
    <name evidence="3" type="ORF">AB835_05740</name>
</gene>
<dbReference type="Pfam" id="PF13609">
    <property type="entry name" value="Porin_4"/>
    <property type="match status" value="1"/>
</dbReference>
<reference evidence="3 4" key="1">
    <citation type="journal article" date="2016" name="Appl. Environ. Microbiol.">
        <title>Lack of Overt Genome Reduction in the Bryostatin-Producing Bryozoan Symbiont "Candidatus Endobugula sertula".</title>
        <authorList>
            <person name="Miller I.J."/>
            <person name="Vanee N."/>
            <person name="Fong S.S."/>
            <person name="Lim-Fong G.E."/>
            <person name="Kwan J.C."/>
        </authorList>
    </citation>
    <scope>NUCLEOTIDE SEQUENCE [LARGE SCALE GENOMIC DNA]</scope>
    <source>
        <strain evidence="3">AB1-4</strain>
    </source>
</reference>
<evidence type="ECO:0000313" key="3">
    <source>
        <dbReference type="EMBL" id="ODS24027.1"/>
    </source>
</evidence>
<dbReference type="InterPro" id="IPR033900">
    <property type="entry name" value="Gram_neg_porin_domain"/>
</dbReference>
<dbReference type="Gene3D" id="2.40.160.10">
    <property type="entry name" value="Porin"/>
    <property type="match status" value="1"/>
</dbReference>
<keyword evidence="1" id="KW-0732">Signal</keyword>
<feature type="domain" description="Porin" evidence="2">
    <location>
        <begin position="5"/>
        <end position="331"/>
    </location>
</feature>